<dbReference type="EMBL" id="BQNB010018785">
    <property type="protein sequence ID" value="GJT78253.1"/>
    <property type="molecule type" value="Genomic_DNA"/>
</dbReference>
<evidence type="ECO:0000313" key="1">
    <source>
        <dbReference type="EMBL" id="GJT78253.1"/>
    </source>
</evidence>
<reference evidence="1" key="2">
    <citation type="submission" date="2022-01" db="EMBL/GenBank/DDBJ databases">
        <authorList>
            <person name="Yamashiro T."/>
            <person name="Shiraishi A."/>
            <person name="Satake H."/>
            <person name="Nakayama K."/>
        </authorList>
    </citation>
    <scope>NUCLEOTIDE SEQUENCE</scope>
</reference>
<proteinExistence type="predicted"/>
<dbReference type="Proteomes" id="UP001151760">
    <property type="component" value="Unassembled WGS sequence"/>
</dbReference>
<sequence>MMTSLSNKYKRLKEIPEELGLDLTLPLLEQDPPLPKRKRKVIELEHETYIAGLHCNRTLPEEVYDIQKVETEPLLGYKMMVSNVKTAENQWFLVLMNRMIDKRLDKYKLLIKRVKLELLGYTDV</sequence>
<evidence type="ECO:0000313" key="2">
    <source>
        <dbReference type="Proteomes" id="UP001151760"/>
    </source>
</evidence>
<comment type="caution">
    <text evidence="1">The sequence shown here is derived from an EMBL/GenBank/DDBJ whole genome shotgun (WGS) entry which is preliminary data.</text>
</comment>
<protein>
    <submittedName>
        <fullName evidence="1">Uncharacterized protein</fullName>
    </submittedName>
</protein>
<keyword evidence="2" id="KW-1185">Reference proteome</keyword>
<reference evidence="1" key="1">
    <citation type="journal article" date="2022" name="Int. J. Mol. Sci.">
        <title>Draft Genome of Tanacetum Coccineum: Genomic Comparison of Closely Related Tanacetum-Family Plants.</title>
        <authorList>
            <person name="Yamashiro T."/>
            <person name="Shiraishi A."/>
            <person name="Nakayama K."/>
            <person name="Satake H."/>
        </authorList>
    </citation>
    <scope>NUCLEOTIDE SEQUENCE</scope>
</reference>
<name>A0ABQ5GRF6_9ASTR</name>
<accession>A0ABQ5GRF6</accession>
<organism evidence="1 2">
    <name type="scientific">Tanacetum coccineum</name>
    <dbReference type="NCBI Taxonomy" id="301880"/>
    <lineage>
        <taxon>Eukaryota</taxon>
        <taxon>Viridiplantae</taxon>
        <taxon>Streptophyta</taxon>
        <taxon>Embryophyta</taxon>
        <taxon>Tracheophyta</taxon>
        <taxon>Spermatophyta</taxon>
        <taxon>Magnoliopsida</taxon>
        <taxon>eudicotyledons</taxon>
        <taxon>Gunneridae</taxon>
        <taxon>Pentapetalae</taxon>
        <taxon>asterids</taxon>
        <taxon>campanulids</taxon>
        <taxon>Asterales</taxon>
        <taxon>Asteraceae</taxon>
        <taxon>Asteroideae</taxon>
        <taxon>Anthemideae</taxon>
        <taxon>Anthemidinae</taxon>
        <taxon>Tanacetum</taxon>
    </lineage>
</organism>
<gene>
    <name evidence="1" type="ORF">Tco_1044978</name>
</gene>